<proteinExistence type="predicted"/>
<dbReference type="EMBL" id="ADKM02000115">
    <property type="protein sequence ID" value="EGC02032.1"/>
    <property type="molecule type" value="Genomic_DNA"/>
</dbReference>
<name>E9SFB3_RUMAL</name>
<dbReference type="eggNOG" id="ENOG5032550">
    <property type="taxonomic scope" value="Bacteria"/>
</dbReference>
<dbReference type="RefSeq" id="WP_002851722.1">
    <property type="nucleotide sequence ID" value="NZ_ADKM02000115.1"/>
</dbReference>
<keyword evidence="2" id="KW-1185">Reference proteome</keyword>
<sequence>MAKTITTQYGEFLNYDNLVRIGVVTNWEDAEPDENGIVTPDYEMVGTDTSGNQIPMGNYKTPEAAEAALADLHNWLSAEAYAVYEVKSGGDA</sequence>
<reference evidence="1 2" key="1">
    <citation type="submission" date="2011-02" db="EMBL/GenBank/DDBJ databases">
        <authorList>
            <person name="Nelson K.E."/>
            <person name="Sutton G."/>
            <person name="Torralba M."/>
            <person name="Durkin S."/>
            <person name="Harkins D."/>
            <person name="Montgomery R."/>
            <person name="Ziemer C."/>
            <person name="Klaassens E."/>
            <person name="Ocuiv P."/>
            <person name="Morrison M."/>
        </authorList>
    </citation>
    <scope>NUCLEOTIDE SEQUENCE [LARGE SCALE GENOMIC DNA]</scope>
    <source>
        <strain evidence="1 2">8</strain>
    </source>
</reference>
<evidence type="ECO:0000313" key="1">
    <source>
        <dbReference type="EMBL" id="EGC02032.1"/>
    </source>
</evidence>
<dbReference type="AlphaFoldDB" id="E9SFB3"/>
<dbReference type="Proteomes" id="UP000004259">
    <property type="component" value="Unassembled WGS sequence"/>
</dbReference>
<comment type="caution">
    <text evidence="1">The sequence shown here is derived from an EMBL/GenBank/DDBJ whole genome shotgun (WGS) entry which is preliminary data.</text>
</comment>
<protein>
    <submittedName>
        <fullName evidence="1">Uncharacterized protein</fullName>
    </submittedName>
</protein>
<dbReference type="STRING" id="246199.CUS_4317"/>
<gene>
    <name evidence="1" type="ORF">CUS_4317</name>
</gene>
<organism evidence="1 2">
    <name type="scientific">Ruminococcus albus 8</name>
    <dbReference type="NCBI Taxonomy" id="246199"/>
    <lineage>
        <taxon>Bacteria</taxon>
        <taxon>Bacillati</taxon>
        <taxon>Bacillota</taxon>
        <taxon>Clostridia</taxon>
        <taxon>Eubacteriales</taxon>
        <taxon>Oscillospiraceae</taxon>
        <taxon>Ruminococcus</taxon>
    </lineage>
</organism>
<accession>E9SFB3</accession>
<dbReference type="OrthoDB" id="1822045at2"/>
<evidence type="ECO:0000313" key="2">
    <source>
        <dbReference type="Proteomes" id="UP000004259"/>
    </source>
</evidence>